<protein>
    <submittedName>
        <fullName evidence="1">Uncharacterized protein</fullName>
    </submittedName>
</protein>
<gene>
    <name evidence="1" type="ORF">MPL3356_70140</name>
</gene>
<evidence type="ECO:0000313" key="1">
    <source>
        <dbReference type="EMBL" id="CDX27664.1"/>
    </source>
</evidence>
<reference evidence="2" key="1">
    <citation type="submission" date="2014-08" db="EMBL/GenBank/DDBJ databases">
        <authorList>
            <person name="Moulin L."/>
        </authorList>
    </citation>
    <scope>NUCLEOTIDE SEQUENCE [LARGE SCALE GENOMIC DNA]</scope>
</reference>
<sequence>MGAGNQRLFLLTRGEGKDRARPSLPLIAFSDSNRLPNFRQIARRAKTSTRNFVAISAS</sequence>
<keyword evidence="2" id="KW-1185">Reference proteome</keyword>
<organism evidence="1 2">
    <name type="scientific">Mesorhizobium plurifarium</name>
    <dbReference type="NCBI Taxonomy" id="69974"/>
    <lineage>
        <taxon>Bacteria</taxon>
        <taxon>Pseudomonadati</taxon>
        <taxon>Pseudomonadota</taxon>
        <taxon>Alphaproteobacteria</taxon>
        <taxon>Hyphomicrobiales</taxon>
        <taxon>Phyllobacteriaceae</taxon>
        <taxon>Mesorhizobium</taxon>
    </lineage>
</organism>
<accession>A0A090G9L6</accession>
<name>A0A090G9L6_MESPL</name>
<evidence type="ECO:0000313" key="2">
    <source>
        <dbReference type="Proteomes" id="UP000045285"/>
    </source>
</evidence>
<dbReference type="EMBL" id="CCMZ01000067">
    <property type="protein sequence ID" value="CDX27664.1"/>
    <property type="molecule type" value="Genomic_DNA"/>
</dbReference>
<dbReference type="AlphaFoldDB" id="A0A090G9L6"/>
<dbReference type="Proteomes" id="UP000045285">
    <property type="component" value="Unassembled WGS sequence"/>
</dbReference>
<proteinExistence type="predicted"/>